<comment type="caution">
    <text evidence="2">The sequence shown here is derived from an EMBL/GenBank/DDBJ whole genome shotgun (WGS) entry which is preliminary data.</text>
</comment>
<evidence type="ECO:0000256" key="1">
    <source>
        <dbReference type="SAM" id="Phobius"/>
    </source>
</evidence>
<evidence type="ECO:0000313" key="2">
    <source>
        <dbReference type="EMBL" id="NOV96945.1"/>
    </source>
</evidence>
<keyword evidence="1" id="KW-0812">Transmembrane</keyword>
<proteinExistence type="predicted"/>
<dbReference type="EMBL" id="JABEZU010000001">
    <property type="protein sequence ID" value="NOV96945.1"/>
    <property type="molecule type" value="Genomic_DNA"/>
</dbReference>
<dbReference type="RefSeq" id="WP_171783057.1">
    <property type="nucleotide sequence ID" value="NZ_BAAAML010000010.1"/>
</dbReference>
<protein>
    <submittedName>
        <fullName evidence="2">Uncharacterized protein</fullName>
    </submittedName>
</protein>
<organism evidence="2 3">
    <name type="scientific">Isoptericola halotolerans</name>
    <dbReference type="NCBI Taxonomy" id="300560"/>
    <lineage>
        <taxon>Bacteria</taxon>
        <taxon>Bacillati</taxon>
        <taxon>Actinomycetota</taxon>
        <taxon>Actinomycetes</taxon>
        <taxon>Micrococcales</taxon>
        <taxon>Promicromonosporaceae</taxon>
        <taxon>Isoptericola</taxon>
    </lineage>
</organism>
<reference evidence="2 3" key="1">
    <citation type="submission" date="2020-05" db="EMBL/GenBank/DDBJ databases">
        <title>Genomic Encyclopedia of Type Strains, Phase III (KMG-III): the genomes of soil and plant-associated and newly described type strains.</title>
        <authorList>
            <person name="Whitman W."/>
        </authorList>
    </citation>
    <scope>NUCLEOTIDE SEQUENCE [LARGE SCALE GENOMIC DNA]</scope>
    <source>
        <strain evidence="2 3">KCTC 19046</strain>
    </source>
</reference>
<evidence type="ECO:0000313" key="3">
    <source>
        <dbReference type="Proteomes" id="UP000757540"/>
    </source>
</evidence>
<feature type="transmembrane region" description="Helical" evidence="1">
    <location>
        <begin position="76"/>
        <end position="94"/>
    </location>
</feature>
<dbReference type="Proteomes" id="UP000757540">
    <property type="component" value="Unassembled WGS sequence"/>
</dbReference>
<keyword evidence="1" id="KW-0472">Membrane</keyword>
<gene>
    <name evidence="2" type="ORF">HDG69_001498</name>
</gene>
<keyword evidence="3" id="KW-1185">Reference proteome</keyword>
<name>A0ABX2A2H3_9MICO</name>
<feature type="transmembrane region" description="Helical" evidence="1">
    <location>
        <begin position="21"/>
        <end position="43"/>
    </location>
</feature>
<keyword evidence="1" id="KW-1133">Transmembrane helix</keyword>
<accession>A0ABX2A2H3</accession>
<feature type="transmembrane region" description="Helical" evidence="1">
    <location>
        <begin position="49"/>
        <end position="71"/>
    </location>
</feature>
<sequence length="137" mass="14177">MDAPTPKVPAAHGRPAVAPSWVWRSLAAAGVVVSALVHLVLWTRGYDDIPLVGPLFLVNAISGVVLAVLLLTWRHWLPLVGGIIFGAATLLAFVASATSDLLGITTQVVGTTELVAAAAELVAVVASTIALVREQAR</sequence>